<sequence>MIPKPICPLATVAAVITGGLITLNLASTATIKVIHFTSEAKWRKVALPCGVCRGKGFYKCKLCNGNATIEWSPMHDPVAINPCLCPTCEGNRLLSDYLLLFIYLLELYFKCLVYNFSFVLCLVAEKTISFMLFYKLNYRKNALNGFG</sequence>
<keyword evidence="1" id="KW-0812">Transmembrane</keyword>
<dbReference type="Proteomes" id="UP001324115">
    <property type="component" value="Unassembled WGS sequence"/>
</dbReference>
<name>A0AAN7G0M5_QUERU</name>
<dbReference type="SUPFAM" id="SSF57938">
    <property type="entry name" value="DnaJ/Hsp40 cysteine-rich domain"/>
    <property type="match status" value="1"/>
</dbReference>
<keyword evidence="3" id="KW-1185">Reference proteome</keyword>
<reference evidence="2 3" key="1">
    <citation type="journal article" date="2023" name="G3 (Bethesda)">
        <title>A haplotype-resolved chromosome-scale genome for Quercus rubra L. provides insights into the genetics of adaptive traits for red oak species.</title>
        <authorList>
            <person name="Kapoor B."/>
            <person name="Jenkins J."/>
            <person name="Schmutz J."/>
            <person name="Zhebentyayeva T."/>
            <person name="Kuelheim C."/>
            <person name="Coggeshall M."/>
            <person name="Heim C."/>
            <person name="Lasky J.R."/>
            <person name="Leites L."/>
            <person name="Islam-Faridi N."/>
            <person name="Romero-Severson J."/>
            <person name="DeLeo V.L."/>
            <person name="Lucas S.M."/>
            <person name="Lazic D."/>
            <person name="Gailing O."/>
            <person name="Carlson J."/>
            <person name="Staton M."/>
        </authorList>
    </citation>
    <scope>NUCLEOTIDE SEQUENCE [LARGE SCALE GENOMIC DNA]</scope>
    <source>
        <strain evidence="2">Pseudo-F2</strain>
    </source>
</reference>
<accession>A0AAN7G0M5</accession>
<evidence type="ECO:0000256" key="1">
    <source>
        <dbReference type="SAM" id="Phobius"/>
    </source>
</evidence>
<protein>
    <submittedName>
        <fullName evidence="2">Uncharacterized protein</fullName>
    </submittedName>
</protein>
<comment type="caution">
    <text evidence="2">The sequence shown here is derived from an EMBL/GenBank/DDBJ whole genome shotgun (WGS) entry which is preliminary data.</text>
</comment>
<dbReference type="EMBL" id="JAXUIC010000002">
    <property type="protein sequence ID" value="KAK4603630.1"/>
    <property type="molecule type" value="Genomic_DNA"/>
</dbReference>
<proteinExistence type="predicted"/>
<keyword evidence="1" id="KW-1133">Transmembrane helix</keyword>
<gene>
    <name evidence="2" type="ORF">RGQ29_012226</name>
</gene>
<evidence type="ECO:0000313" key="2">
    <source>
        <dbReference type="EMBL" id="KAK4603630.1"/>
    </source>
</evidence>
<organism evidence="2 3">
    <name type="scientific">Quercus rubra</name>
    <name type="common">Northern red oak</name>
    <name type="synonym">Quercus borealis</name>
    <dbReference type="NCBI Taxonomy" id="3512"/>
    <lineage>
        <taxon>Eukaryota</taxon>
        <taxon>Viridiplantae</taxon>
        <taxon>Streptophyta</taxon>
        <taxon>Embryophyta</taxon>
        <taxon>Tracheophyta</taxon>
        <taxon>Spermatophyta</taxon>
        <taxon>Magnoliopsida</taxon>
        <taxon>eudicotyledons</taxon>
        <taxon>Gunneridae</taxon>
        <taxon>Pentapetalae</taxon>
        <taxon>rosids</taxon>
        <taxon>fabids</taxon>
        <taxon>Fagales</taxon>
        <taxon>Fagaceae</taxon>
        <taxon>Quercus</taxon>
    </lineage>
</organism>
<evidence type="ECO:0000313" key="3">
    <source>
        <dbReference type="Proteomes" id="UP001324115"/>
    </source>
</evidence>
<keyword evidence="1" id="KW-0472">Membrane</keyword>
<dbReference type="InterPro" id="IPR036410">
    <property type="entry name" value="HSP_DnaJ_Cys-rich_dom_sf"/>
</dbReference>
<feature type="transmembrane region" description="Helical" evidence="1">
    <location>
        <begin position="100"/>
        <end position="124"/>
    </location>
</feature>
<dbReference type="AlphaFoldDB" id="A0AAN7G0M5"/>